<evidence type="ECO:0000313" key="1">
    <source>
        <dbReference type="EMBL" id="KGD65582.1"/>
    </source>
</evidence>
<feature type="non-terminal residue" evidence="1">
    <location>
        <position position="1"/>
    </location>
</feature>
<proteinExistence type="predicted"/>
<dbReference type="eggNOG" id="COG5295">
    <property type="taxonomic scope" value="Bacteria"/>
</dbReference>
<protein>
    <submittedName>
        <fullName evidence="1">Uncharacterized protein</fullName>
    </submittedName>
</protein>
<dbReference type="Proteomes" id="UP000029444">
    <property type="component" value="Unassembled WGS sequence"/>
</dbReference>
<keyword evidence="2" id="KW-1185">Reference proteome</keyword>
<comment type="caution">
    <text evidence="1">The sequence shown here is derived from an EMBL/GenBank/DDBJ whole genome shotgun (WGS) entry which is preliminary data.</text>
</comment>
<dbReference type="EMBL" id="ARXV01000003">
    <property type="protein sequence ID" value="KGD65582.1"/>
    <property type="molecule type" value="Genomic_DNA"/>
</dbReference>
<dbReference type="PATRIC" id="fig|1177154.3.peg.813"/>
<organism evidence="1 2">
    <name type="scientific">Alcanivorax nanhaiticus</name>
    <dbReference type="NCBI Taxonomy" id="1177154"/>
    <lineage>
        <taxon>Bacteria</taxon>
        <taxon>Pseudomonadati</taxon>
        <taxon>Pseudomonadota</taxon>
        <taxon>Gammaproteobacteria</taxon>
        <taxon>Oceanospirillales</taxon>
        <taxon>Alcanivoracaceae</taxon>
        <taxon>Alcanivorax</taxon>
    </lineage>
</organism>
<evidence type="ECO:0000313" key="2">
    <source>
        <dbReference type="Proteomes" id="UP000029444"/>
    </source>
</evidence>
<gene>
    <name evidence="1" type="ORF">Y5S_00806</name>
</gene>
<name>A0A095SM13_9GAMM</name>
<accession>A0A095SM13</accession>
<sequence length="297" mass="29900">FCPETAQADLGPTTPIDCLTEAGGNFGDVQDLLLGSNPLTEQLCPEAAANSPIDPAACFMEAAGGFAPGGGGLPGADGNPLEPVLAQFCPVTSGADLGPTTPIDCLTEAGENFGNVEELLLGPNPLTETLCPEAAANSPIDPAACFMEAAGGFGELPGGDENPLAPVLEQFCPEVANGEIGPTTPLDCLTEAGAGLAALEELLGPLSEPNPLTEQVCPNTSATGSVDPTACFIESLDAVEFLDIPLSEECSLLSGTNDEGDLSLTLGLGCLLEEASGVDAEDNPLTDLFDTLLGGLL</sequence>
<reference evidence="1 2" key="1">
    <citation type="submission" date="2012-09" db="EMBL/GenBank/DDBJ databases">
        <title>Genome Sequence of alkane-degrading Bacterium Alcanivorax sp. 19-m-6.</title>
        <authorList>
            <person name="Lai Q."/>
            <person name="Shao Z."/>
        </authorList>
    </citation>
    <scope>NUCLEOTIDE SEQUENCE [LARGE SCALE GENOMIC DNA]</scope>
    <source>
        <strain evidence="1 2">19-m-6</strain>
    </source>
</reference>
<dbReference type="AlphaFoldDB" id="A0A095SM13"/>